<evidence type="ECO:0000313" key="5">
    <source>
        <dbReference type="EMBL" id="CAK7227334.1"/>
    </source>
</evidence>
<organism evidence="5 6">
    <name type="scientific">Sporothrix eucalyptigena</name>
    <dbReference type="NCBI Taxonomy" id="1812306"/>
    <lineage>
        <taxon>Eukaryota</taxon>
        <taxon>Fungi</taxon>
        <taxon>Dikarya</taxon>
        <taxon>Ascomycota</taxon>
        <taxon>Pezizomycotina</taxon>
        <taxon>Sordariomycetes</taxon>
        <taxon>Sordariomycetidae</taxon>
        <taxon>Ophiostomatales</taxon>
        <taxon>Ophiostomataceae</taxon>
        <taxon>Sporothrix</taxon>
    </lineage>
</organism>
<feature type="domain" description="Zn(2)-C6 fungal-type" evidence="4">
    <location>
        <begin position="42"/>
        <end position="73"/>
    </location>
</feature>
<dbReference type="Proteomes" id="UP001642482">
    <property type="component" value="Unassembled WGS sequence"/>
</dbReference>
<evidence type="ECO:0000313" key="6">
    <source>
        <dbReference type="Proteomes" id="UP001642482"/>
    </source>
</evidence>
<feature type="compositionally biased region" description="Gly residues" evidence="3">
    <location>
        <begin position="290"/>
        <end position="299"/>
    </location>
</feature>
<name>A0ABP0C5P4_9PEZI</name>
<evidence type="ECO:0000256" key="1">
    <source>
        <dbReference type="ARBA" id="ARBA00004123"/>
    </source>
</evidence>
<accession>A0ABP0C5P4</accession>
<dbReference type="InterPro" id="IPR050613">
    <property type="entry name" value="Sec_Metabolite_Reg"/>
</dbReference>
<dbReference type="PROSITE" id="PS00463">
    <property type="entry name" value="ZN2_CY6_FUNGAL_1"/>
    <property type="match status" value="1"/>
</dbReference>
<keyword evidence="6" id="KW-1185">Reference proteome</keyword>
<comment type="subcellular location">
    <subcellularLocation>
        <location evidence="1">Nucleus</location>
    </subcellularLocation>
</comment>
<comment type="caution">
    <text evidence="5">The sequence shown here is derived from an EMBL/GenBank/DDBJ whole genome shotgun (WGS) entry which is preliminary data.</text>
</comment>
<reference evidence="5 6" key="1">
    <citation type="submission" date="2024-01" db="EMBL/GenBank/DDBJ databases">
        <authorList>
            <person name="Allen C."/>
            <person name="Tagirdzhanova G."/>
        </authorList>
    </citation>
    <scope>NUCLEOTIDE SEQUENCE [LARGE SCALE GENOMIC DNA]</scope>
</reference>
<proteinExistence type="predicted"/>
<dbReference type="PANTHER" id="PTHR31001:SF88">
    <property type="entry name" value="TRANSCRIPTION FACTOR PDR3"/>
    <property type="match status" value="1"/>
</dbReference>
<dbReference type="Gene3D" id="4.10.240.10">
    <property type="entry name" value="Zn(2)-C6 fungal-type DNA-binding domain"/>
    <property type="match status" value="1"/>
</dbReference>
<evidence type="ECO:0000259" key="4">
    <source>
        <dbReference type="PROSITE" id="PS50048"/>
    </source>
</evidence>
<evidence type="ECO:0000256" key="3">
    <source>
        <dbReference type="SAM" id="MobiDB-lite"/>
    </source>
</evidence>
<dbReference type="PROSITE" id="PS50048">
    <property type="entry name" value="ZN2_CY6_FUNGAL_2"/>
    <property type="match status" value="1"/>
</dbReference>
<gene>
    <name evidence="5" type="ORF">SEUCBS140593_006541</name>
</gene>
<dbReference type="SMART" id="SM00066">
    <property type="entry name" value="GAL4"/>
    <property type="match status" value="1"/>
</dbReference>
<dbReference type="Pfam" id="PF00172">
    <property type="entry name" value="Zn_clus"/>
    <property type="match status" value="1"/>
</dbReference>
<evidence type="ECO:0000256" key="2">
    <source>
        <dbReference type="ARBA" id="ARBA00023242"/>
    </source>
</evidence>
<dbReference type="PANTHER" id="PTHR31001">
    <property type="entry name" value="UNCHARACTERIZED TRANSCRIPTIONAL REGULATORY PROTEIN"/>
    <property type="match status" value="1"/>
</dbReference>
<dbReference type="CDD" id="cd00067">
    <property type="entry name" value="GAL4"/>
    <property type="match status" value="1"/>
</dbReference>
<sequence length="848" mass="91557">MTSVDSSDIPAGFFSTFSIADPYNPAPGNIVKAQKRNRRVFVCIPCHRRKLKCDKLLPCSRCVAAEIADECTYMPPPSPPAKADKSRKKRDRMITTRSGRTVKETTKSRQTKFHESIPYLFGTDLQWQQRYCRVKSLKCLFPSLNDNINFPFSNTNAASKDQILTSLPPNHIVETLITHYFDTFGATHGLFHPAQLQYEVRQFYDAPSDVSDEWLAQFCMILALGAESTSDFLFSGSGQSAAGWASVFLNSAQASFGRSSYMVAPTLTTVRTLCMMVLAKLIEAPASGGSCSGSSGGGSNNYSGGAEDSSSKPFTTNGYAPLVSLMAFTMRIATSLQLHRSLTASTAAGKQTLSAPIDVEMRRRVWVTVRLLDLDTALRAGTMAMQRHGACDMEPPQSLPGASISCRSDGHATVYNPLKCDHSIVCEEAGYLGAVFKNDYGYGDDQKLPATTTLPNAGDPSKAFQGDPDGLYQHTLATILPLLSSIVDASNSPTKPSPDHEHIKAWDGRVRRFLGDAKTSLHSDYGIFDTDISAGQVQRATIQYQYLETLAHRVLLALHHDAFCQSLSPSMTSHFKGLSSMAQAAVVESSLALLDTHKTWAAAVINLAGRCPSTCTNMTTGATATATVPSVDTPFTSMLHLPGGGGGSLFDIIKPTAAEMILYQQQQQHLSISGRSSPTLFGGSTDVTSLTPMVPAITTNAPTATTPPPPVINTGRLLDLCHDDFGAALIYMVLVLRAVHGQGKTGLLGSPNEEAAAVTAIRHSYQIMRDRSYLSVAHFKEFLGVAILFACFRGLRSGDMLAQVVDATNDVEQVVVAGRRYLSWVADSFAPMADDAALIFNPPLIYGM</sequence>
<dbReference type="InterPro" id="IPR001138">
    <property type="entry name" value="Zn2Cys6_DnaBD"/>
</dbReference>
<dbReference type="EMBL" id="CAWUHD010000072">
    <property type="protein sequence ID" value="CAK7227334.1"/>
    <property type="molecule type" value="Genomic_DNA"/>
</dbReference>
<dbReference type="InterPro" id="IPR036864">
    <property type="entry name" value="Zn2-C6_fun-type_DNA-bd_sf"/>
</dbReference>
<feature type="region of interest" description="Disordered" evidence="3">
    <location>
        <begin position="75"/>
        <end position="94"/>
    </location>
</feature>
<feature type="region of interest" description="Disordered" evidence="3">
    <location>
        <begin position="287"/>
        <end position="312"/>
    </location>
</feature>
<dbReference type="CDD" id="cd12148">
    <property type="entry name" value="fungal_TF_MHR"/>
    <property type="match status" value="1"/>
</dbReference>
<dbReference type="SUPFAM" id="SSF57701">
    <property type="entry name" value="Zn2/Cys6 DNA-binding domain"/>
    <property type="match status" value="1"/>
</dbReference>
<protein>
    <recommendedName>
        <fullName evidence="4">Zn(2)-C6 fungal-type domain-containing protein</fullName>
    </recommendedName>
</protein>
<keyword evidence="2" id="KW-0539">Nucleus</keyword>